<dbReference type="PANTHER" id="PTHR43309">
    <property type="entry name" value="5-OXOPROLINASE SUBUNIT C"/>
    <property type="match status" value="1"/>
</dbReference>
<dbReference type="InterPro" id="IPR003778">
    <property type="entry name" value="CT_A_B"/>
</dbReference>
<evidence type="ECO:0000313" key="6">
    <source>
        <dbReference type="Proteomes" id="UP000066986"/>
    </source>
</evidence>
<gene>
    <name evidence="5" type="ORF">AWM76_04870</name>
</gene>
<dbReference type="InterPro" id="IPR052708">
    <property type="entry name" value="PxpC"/>
</dbReference>
<evidence type="ECO:0000256" key="3">
    <source>
        <dbReference type="ARBA" id="ARBA00022840"/>
    </source>
</evidence>
<dbReference type="EMBL" id="CP014164">
    <property type="protein sequence ID" value="AMC00922.1"/>
    <property type="molecule type" value="Genomic_DNA"/>
</dbReference>
<proteinExistence type="predicted"/>
<dbReference type="Pfam" id="PF02626">
    <property type="entry name" value="CT_A_B"/>
    <property type="match status" value="1"/>
</dbReference>
<dbReference type="AlphaFoldDB" id="A0AAU8UM21"/>
<dbReference type="GeneID" id="32030250"/>
<organism evidence="5 6">
    <name type="scientific">Aerococcus viridans</name>
    <dbReference type="NCBI Taxonomy" id="1377"/>
    <lineage>
        <taxon>Bacteria</taxon>
        <taxon>Bacillati</taxon>
        <taxon>Bacillota</taxon>
        <taxon>Bacilli</taxon>
        <taxon>Lactobacillales</taxon>
        <taxon>Aerococcaceae</taxon>
        <taxon>Aerococcus</taxon>
    </lineage>
</organism>
<evidence type="ECO:0000256" key="2">
    <source>
        <dbReference type="ARBA" id="ARBA00022801"/>
    </source>
</evidence>
<dbReference type="SUPFAM" id="SSF50891">
    <property type="entry name" value="Cyclophilin-like"/>
    <property type="match status" value="1"/>
</dbReference>
<reference evidence="5 6" key="1">
    <citation type="journal article" date="2016" name="Genome Announc.">
        <title>Complete Genome Sequences of Aerococcus christensenii CCUG 28831T, Aerococcus sanguinicola CCUG 43001T, Aerococcus urinae CCUG 36881T, Aerococcus urinaeequi CCUG 28094T, Aerococcus urinaehominis CCUG 42038 BT, and Aerococcus viridans CCUG 4311T.</title>
        <authorList>
            <person name="Carkaci D."/>
            <person name="Dargis R."/>
            <person name="Nielsen X.C."/>
            <person name="Skovgaard O."/>
            <person name="Fuursted K."/>
            <person name="Christensen J.J."/>
        </authorList>
    </citation>
    <scope>NUCLEOTIDE SEQUENCE [LARGE SCALE GENOMIC DNA]</scope>
    <source>
        <strain evidence="5 6">CCUG4311</strain>
    </source>
</reference>
<dbReference type="Gene3D" id="2.40.100.10">
    <property type="entry name" value="Cyclophilin-like"/>
    <property type="match status" value="1"/>
</dbReference>
<keyword evidence="2" id="KW-0378">Hydrolase</keyword>
<dbReference type="InterPro" id="IPR029000">
    <property type="entry name" value="Cyclophilin-like_dom_sf"/>
</dbReference>
<sequence>MAFYIQEAGILSTFQDLGRYGHQSTGISPAGVLDYKSAILANQLVGNNINEAVIEMNFTGISFDVMKDTVISVVGAEMRIDINGRQYTGGKAIKLAKGDQVKFGKTLNGIRSYLAVAGGFHLKKELGSYSTHLRTAMGGHQGRPLQKGDLIAYNGKSNHTFPYYSNEKVGDTRTIRIITGPNYDDLTIEAKESLTKTPYKITRSSDRMGIRLEGIALKTTDGVHDILSEPTQLGNIQVPKNGQPIILLNDRQTTGGYKRMATVAKIDLPKLVQIPPEEEIYFELIELDDAVSLYKDEMNKLLNNDYLKIDSEHSDYRRITAEKVKTILMR</sequence>
<keyword evidence="3" id="KW-0067">ATP-binding</keyword>
<name>A0AAU8UM21_9LACT</name>
<dbReference type="KEGG" id="avs:AWM76_04870"/>
<dbReference type="NCBIfam" id="TIGR00724">
    <property type="entry name" value="urea_amlyse_rel"/>
    <property type="match status" value="1"/>
</dbReference>
<dbReference type="GO" id="GO:0016787">
    <property type="term" value="F:hydrolase activity"/>
    <property type="evidence" value="ECO:0007669"/>
    <property type="project" value="UniProtKB-KW"/>
</dbReference>
<reference evidence="6" key="2">
    <citation type="submission" date="2016-01" db="EMBL/GenBank/DDBJ databases">
        <title>Six Aerococcus type strain genome sequencing and assembly using PacBio and Illumina Hiseq.</title>
        <authorList>
            <person name="Carkaci D."/>
            <person name="Dargis R."/>
            <person name="Nielsen X.C."/>
            <person name="Skovgaard O."/>
            <person name="Fuursted K."/>
            <person name="Christensen J.J."/>
        </authorList>
    </citation>
    <scope>NUCLEOTIDE SEQUENCE [LARGE SCALE GENOMIC DNA]</scope>
    <source>
        <strain evidence="6">CCUG4311</strain>
    </source>
</reference>
<dbReference type="Proteomes" id="UP000066986">
    <property type="component" value="Chromosome"/>
</dbReference>
<dbReference type="PANTHER" id="PTHR43309:SF5">
    <property type="entry name" value="5-OXOPROLINASE SUBUNIT C"/>
    <property type="match status" value="1"/>
</dbReference>
<dbReference type="GO" id="GO:0005524">
    <property type="term" value="F:ATP binding"/>
    <property type="evidence" value="ECO:0007669"/>
    <property type="project" value="UniProtKB-KW"/>
</dbReference>
<accession>A0AAU8UM21</accession>
<dbReference type="SMART" id="SM00797">
    <property type="entry name" value="AHS2"/>
    <property type="match status" value="1"/>
</dbReference>
<dbReference type="RefSeq" id="WP_003143908.1">
    <property type="nucleotide sequence ID" value="NZ_CP014164.1"/>
</dbReference>
<keyword evidence="1" id="KW-0547">Nucleotide-binding</keyword>
<evidence type="ECO:0000313" key="5">
    <source>
        <dbReference type="EMBL" id="AMC00922.1"/>
    </source>
</evidence>
<protein>
    <recommendedName>
        <fullName evidence="4">Carboxyltransferase domain-containing protein</fullName>
    </recommendedName>
</protein>
<evidence type="ECO:0000256" key="1">
    <source>
        <dbReference type="ARBA" id="ARBA00022741"/>
    </source>
</evidence>
<feature type="domain" description="Carboxyltransferase" evidence="4">
    <location>
        <begin position="24"/>
        <end position="301"/>
    </location>
</feature>
<evidence type="ECO:0000259" key="4">
    <source>
        <dbReference type="SMART" id="SM00797"/>
    </source>
</evidence>